<name>A0ABT0UUF8_9ACTN</name>
<protein>
    <submittedName>
        <fullName evidence="2">Excalibur calcium-binding domain-containing protein</fullName>
    </submittedName>
</protein>
<proteinExistence type="predicted"/>
<evidence type="ECO:0000256" key="1">
    <source>
        <dbReference type="SAM" id="MobiDB-lite"/>
    </source>
</evidence>
<gene>
    <name evidence="2" type="ORF">NBG84_28680</name>
</gene>
<dbReference type="RefSeq" id="WP_250922517.1">
    <property type="nucleotide sequence ID" value="NZ_JAMQAW010000036.1"/>
</dbReference>
<reference evidence="2" key="1">
    <citation type="submission" date="2022-06" db="EMBL/GenBank/DDBJ databases">
        <title>Genome public.</title>
        <authorList>
            <person name="Sun Q."/>
        </authorList>
    </citation>
    <scope>NUCLEOTIDE SEQUENCE</scope>
    <source>
        <strain evidence="2">CWNU-1</strain>
    </source>
</reference>
<sequence length="61" mass="6467">MTDTAVAIAMINVTWTHSRLSIRKRDAPGEGADRAAMRGQHRGDPGHGAHPDRDGDCVACG</sequence>
<feature type="region of interest" description="Disordered" evidence="1">
    <location>
        <begin position="24"/>
        <end position="61"/>
    </location>
</feature>
<keyword evidence="3" id="KW-1185">Reference proteome</keyword>
<evidence type="ECO:0000313" key="2">
    <source>
        <dbReference type="EMBL" id="MCM2392212.1"/>
    </source>
</evidence>
<dbReference type="EMBL" id="JAMQAW010000036">
    <property type="protein sequence ID" value="MCM2392212.1"/>
    <property type="molecule type" value="Genomic_DNA"/>
</dbReference>
<dbReference type="Proteomes" id="UP001431429">
    <property type="component" value="Unassembled WGS sequence"/>
</dbReference>
<comment type="caution">
    <text evidence="2">The sequence shown here is derived from an EMBL/GenBank/DDBJ whole genome shotgun (WGS) entry which is preliminary data.</text>
</comment>
<evidence type="ECO:0000313" key="3">
    <source>
        <dbReference type="Proteomes" id="UP001431429"/>
    </source>
</evidence>
<accession>A0ABT0UUF8</accession>
<organism evidence="2 3">
    <name type="scientific">Streptomyces albipurpureus</name>
    <dbReference type="NCBI Taxonomy" id="2897419"/>
    <lineage>
        <taxon>Bacteria</taxon>
        <taxon>Bacillati</taxon>
        <taxon>Actinomycetota</taxon>
        <taxon>Actinomycetes</taxon>
        <taxon>Kitasatosporales</taxon>
        <taxon>Streptomycetaceae</taxon>
        <taxon>Streptomyces</taxon>
    </lineage>
</organism>